<gene>
    <name evidence="1" type="ORF">BV25DRAFT_1816415</name>
</gene>
<keyword evidence="2" id="KW-1185">Reference proteome</keyword>
<evidence type="ECO:0000313" key="1">
    <source>
        <dbReference type="EMBL" id="KAI0054866.1"/>
    </source>
</evidence>
<accession>A0ACB8SG28</accession>
<reference evidence="1" key="2">
    <citation type="journal article" date="2022" name="New Phytol.">
        <title>Evolutionary transition to the ectomycorrhizal habit in the genomes of a hyperdiverse lineage of mushroom-forming fungi.</title>
        <authorList>
            <person name="Looney B."/>
            <person name="Miyauchi S."/>
            <person name="Morin E."/>
            <person name="Drula E."/>
            <person name="Courty P.E."/>
            <person name="Kohler A."/>
            <person name="Kuo A."/>
            <person name="LaButti K."/>
            <person name="Pangilinan J."/>
            <person name="Lipzen A."/>
            <person name="Riley R."/>
            <person name="Andreopoulos W."/>
            <person name="He G."/>
            <person name="Johnson J."/>
            <person name="Nolan M."/>
            <person name="Tritt A."/>
            <person name="Barry K.W."/>
            <person name="Grigoriev I.V."/>
            <person name="Nagy L.G."/>
            <person name="Hibbett D."/>
            <person name="Henrissat B."/>
            <person name="Matheny P.B."/>
            <person name="Labbe J."/>
            <person name="Martin F.M."/>
        </authorList>
    </citation>
    <scope>NUCLEOTIDE SEQUENCE</scope>
    <source>
        <strain evidence="1">HHB10654</strain>
    </source>
</reference>
<dbReference type="Proteomes" id="UP000814140">
    <property type="component" value="Unassembled WGS sequence"/>
</dbReference>
<evidence type="ECO:0000313" key="2">
    <source>
        <dbReference type="Proteomes" id="UP000814140"/>
    </source>
</evidence>
<proteinExistence type="predicted"/>
<reference evidence="1" key="1">
    <citation type="submission" date="2021-03" db="EMBL/GenBank/DDBJ databases">
        <authorList>
            <consortium name="DOE Joint Genome Institute"/>
            <person name="Ahrendt S."/>
            <person name="Looney B.P."/>
            <person name="Miyauchi S."/>
            <person name="Morin E."/>
            <person name="Drula E."/>
            <person name="Courty P.E."/>
            <person name="Chicoki N."/>
            <person name="Fauchery L."/>
            <person name="Kohler A."/>
            <person name="Kuo A."/>
            <person name="Labutti K."/>
            <person name="Pangilinan J."/>
            <person name="Lipzen A."/>
            <person name="Riley R."/>
            <person name="Andreopoulos W."/>
            <person name="He G."/>
            <person name="Johnson J."/>
            <person name="Barry K.W."/>
            <person name="Grigoriev I.V."/>
            <person name="Nagy L."/>
            <person name="Hibbett D."/>
            <person name="Henrissat B."/>
            <person name="Matheny P.B."/>
            <person name="Labbe J."/>
            <person name="Martin F."/>
        </authorList>
    </citation>
    <scope>NUCLEOTIDE SEQUENCE</scope>
    <source>
        <strain evidence="1">HHB10654</strain>
    </source>
</reference>
<protein>
    <submittedName>
        <fullName evidence="1">Uncharacterized protein</fullName>
    </submittedName>
</protein>
<feature type="non-terminal residue" evidence="1">
    <location>
        <position position="1"/>
    </location>
</feature>
<dbReference type="EMBL" id="MU277336">
    <property type="protein sequence ID" value="KAI0054866.1"/>
    <property type="molecule type" value="Genomic_DNA"/>
</dbReference>
<name>A0ACB8SG28_9AGAM</name>
<comment type="caution">
    <text evidence="1">The sequence shown here is derived from an EMBL/GenBank/DDBJ whole genome shotgun (WGS) entry which is preliminary data.</text>
</comment>
<organism evidence="1 2">
    <name type="scientific">Artomyces pyxidatus</name>
    <dbReference type="NCBI Taxonomy" id="48021"/>
    <lineage>
        <taxon>Eukaryota</taxon>
        <taxon>Fungi</taxon>
        <taxon>Dikarya</taxon>
        <taxon>Basidiomycota</taxon>
        <taxon>Agaricomycotina</taxon>
        <taxon>Agaricomycetes</taxon>
        <taxon>Russulales</taxon>
        <taxon>Auriscalpiaceae</taxon>
        <taxon>Artomyces</taxon>
    </lineage>
</organism>
<sequence>IVDKSNRIIAVLAGAPEGEDWSKCIAGATAAFKEAQSTLVFPRGLRRRGNFPTISVGVSFGGGQVEPQNLRQNKRNVETLNKLLENRFLRRLAGFGSSVFAHMAPKLFVHYYEYLDPLFQRSKNLLRPFSNSIFPAATFNFGPRVVTDMHYDHGNVPYGWCSITSLGDFNPDLGGHIYLWELKLVIRFPPGGTMNIMSSTVQHGNIPVQPGETRFSFTQFCSGGMFRWVDYGFRTAVRFLKEDPVGKAEQDSKRRLRWPRFIELFSKVEELKDDVASVFV</sequence>